<protein>
    <submittedName>
        <fullName evidence="6">Aminoacetone oxidase family FAD-binding enzyme</fullName>
    </submittedName>
</protein>
<evidence type="ECO:0000256" key="1">
    <source>
        <dbReference type="ARBA" id="ARBA00001974"/>
    </source>
</evidence>
<dbReference type="Gene3D" id="1.10.8.260">
    <property type="entry name" value="HI0933 insert domain-like"/>
    <property type="match status" value="1"/>
</dbReference>
<keyword evidence="7" id="KW-1185">Reference proteome</keyword>
<dbReference type="InterPro" id="IPR057661">
    <property type="entry name" value="RsdA/BaiN/AoA(So)_Rossmann"/>
</dbReference>
<dbReference type="Gene3D" id="2.40.30.10">
    <property type="entry name" value="Translation factors"/>
    <property type="match status" value="1"/>
</dbReference>
<dbReference type="NCBIfam" id="TIGR00275">
    <property type="entry name" value="aminoacetone oxidase family FAD-binding enzyme"/>
    <property type="match status" value="1"/>
</dbReference>
<dbReference type="PANTHER" id="PTHR42887:SF2">
    <property type="entry name" value="OS12G0638800 PROTEIN"/>
    <property type="match status" value="1"/>
</dbReference>
<evidence type="ECO:0000259" key="4">
    <source>
        <dbReference type="Pfam" id="PF03486"/>
    </source>
</evidence>
<dbReference type="InterPro" id="IPR004792">
    <property type="entry name" value="BaiN-like"/>
</dbReference>
<sequence>MKQSRKHIVVIGGGAAGFFCAVNVARLQPDWQVTILEKGSKVLQKVKVSGGGRCNVTHDCSSISEMSKCYPRGEKFVKKLFRHFFVPNSIQWFAERGVALKVEKDGRMFPVTNDSQTIIECLLKEANQFRVELLLNFSVKTLAQTESSGWQITADNGRSIHADALCIATGGFPKLEQFDWLQQATGHTVVPPVPSLFTFNLPKHPITKLMGVATPAKVRIAGFKEESEGPLLITHWGLSGPAVLRMSAFAARHLHDHEYKFTALINWLPDWNETSLREAIIQHRQAHGSQLVINTPWFGLPARLLEFLLQEAGIAPQQRWADLPATQQNALVKKLCSYECAASGKTTFKDEFVTAGGIDTAELSPDTMQSKKASNLCFAGEIINVDGITGGYNFQHAWSSGFVAAKTIAEQTV</sequence>
<evidence type="ECO:0000256" key="3">
    <source>
        <dbReference type="ARBA" id="ARBA00022827"/>
    </source>
</evidence>
<dbReference type="InterPro" id="IPR023166">
    <property type="entry name" value="BaiN-like_dom_sf"/>
</dbReference>
<keyword evidence="3" id="KW-0274">FAD</keyword>
<dbReference type="Pfam" id="PF22780">
    <property type="entry name" value="HI0933_like_1st"/>
    <property type="match status" value="1"/>
</dbReference>
<organism evidence="6 7">
    <name type="scientific">Phnomibacter ginsenosidimutans</name>
    <dbReference type="NCBI Taxonomy" id="2676868"/>
    <lineage>
        <taxon>Bacteria</taxon>
        <taxon>Pseudomonadati</taxon>
        <taxon>Bacteroidota</taxon>
        <taxon>Chitinophagia</taxon>
        <taxon>Chitinophagales</taxon>
        <taxon>Chitinophagaceae</taxon>
        <taxon>Phnomibacter</taxon>
    </lineage>
</organism>
<name>A0A6I6G794_9BACT</name>
<dbReference type="InterPro" id="IPR036188">
    <property type="entry name" value="FAD/NAD-bd_sf"/>
</dbReference>
<dbReference type="EMBL" id="CP046566">
    <property type="protein sequence ID" value="QGW28034.1"/>
    <property type="molecule type" value="Genomic_DNA"/>
</dbReference>
<feature type="domain" description="RsdA/BaiN/AoA(So)-like Rossmann fold-like" evidence="4">
    <location>
        <begin position="7"/>
        <end position="406"/>
    </location>
</feature>
<accession>A0A6I6G794</accession>
<evidence type="ECO:0000256" key="2">
    <source>
        <dbReference type="ARBA" id="ARBA00022630"/>
    </source>
</evidence>
<dbReference type="SUPFAM" id="SSF51905">
    <property type="entry name" value="FAD/NAD(P)-binding domain"/>
    <property type="match status" value="1"/>
</dbReference>
<dbReference type="Pfam" id="PF03486">
    <property type="entry name" value="HI0933_like"/>
    <property type="match status" value="1"/>
</dbReference>
<feature type="domain" description="RsdA/BaiN/AoA(So)-like insert" evidence="5">
    <location>
        <begin position="193"/>
        <end position="353"/>
    </location>
</feature>
<proteinExistence type="predicted"/>
<dbReference type="AlphaFoldDB" id="A0A6I6G794"/>
<dbReference type="Proteomes" id="UP000426027">
    <property type="component" value="Chromosome"/>
</dbReference>
<dbReference type="SUPFAM" id="SSF160996">
    <property type="entry name" value="HI0933 insert domain-like"/>
    <property type="match status" value="1"/>
</dbReference>
<dbReference type="PANTHER" id="PTHR42887">
    <property type="entry name" value="OS12G0638800 PROTEIN"/>
    <property type="match status" value="1"/>
</dbReference>
<dbReference type="Gene3D" id="3.50.50.60">
    <property type="entry name" value="FAD/NAD(P)-binding domain"/>
    <property type="match status" value="1"/>
</dbReference>
<gene>
    <name evidence="6" type="ORF">GLV81_07920</name>
</gene>
<evidence type="ECO:0000313" key="6">
    <source>
        <dbReference type="EMBL" id="QGW28034.1"/>
    </source>
</evidence>
<evidence type="ECO:0000313" key="7">
    <source>
        <dbReference type="Proteomes" id="UP000426027"/>
    </source>
</evidence>
<comment type="cofactor">
    <cofactor evidence="1">
        <name>FAD</name>
        <dbReference type="ChEBI" id="CHEBI:57692"/>
    </cofactor>
</comment>
<dbReference type="KEGG" id="fls:GLV81_07920"/>
<reference evidence="6 7" key="1">
    <citation type="submission" date="2019-11" db="EMBL/GenBank/DDBJ databases">
        <authorList>
            <person name="Im W.T."/>
        </authorList>
    </citation>
    <scope>NUCLEOTIDE SEQUENCE [LARGE SCALE GENOMIC DNA]</scope>
    <source>
        <strain evidence="6 7">SB-02</strain>
    </source>
</reference>
<dbReference type="PRINTS" id="PR00411">
    <property type="entry name" value="PNDRDTASEI"/>
</dbReference>
<evidence type="ECO:0000259" key="5">
    <source>
        <dbReference type="Pfam" id="PF22780"/>
    </source>
</evidence>
<dbReference type="RefSeq" id="WP_157478360.1">
    <property type="nucleotide sequence ID" value="NZ_CP046566.1"/>
</dbReference>
<dbReference type="InterPro" id="IPR055178">
    <property type="entry name" value="RsdA/BaiN/AoA(So)-like_dom"/>
</dbReference>
<keyword evidence="2" id="KW-0285">Flavoprotein</keyword>